<feature type="domain" description="BACK" evidence="1">
    <location>
        <begin position="220"/>
        <end position="297"/>
    </location>
</feature>
<evidence type="ECO:0000259" key="1">
    <source>
        <dbReference type="Pfam" id="PF07707"/>
    </source>
</evidence>
<dbReference type="AlphaFoldDB" id="A0A1I8EH35"/>
<dbReference type="WBParaSite" id="maker-PairedContig_2006-snap-gene-0.11-mRNA-1">
    <property type="protein sequence ID" value="maker-PairedContig_2006-snap-gene-0.11-mRNA-1"/>
    <property type="gene ID" value="maker-PairedContig_2006-snap-gene-0.11"/>
</dbReference>
<dbReference type="InterPro" id="IPR011705">
    <property type="entry name" value="BACK"/>
</dbReference>
<sequence length="389" mass="44022">MVAMFRAPHASLKECNTVQNAMMKVQSVFQYAFAVRTANRSSSIASDAIPNGAVEGPSTVAVIIDPVFISDCYIRKGRKVYKEEILSSKCNEGTDKKIKLIATEEKYRVKLQQFTICSLKIRKLLKIGRLPKYINLSAYDKNAVRALVGYIQNENQRNITLSFYALADLIDLSRSLLMLGLLKQLENILVKMASQKTDSLLQALIIVGNERSIYGGLIVRQKIEKIAAAKFQDIVQHRLFRHIPPIIFANVIARCDLNIEKEINAVDAAIIWIWQQEKPLVNSALIFSRIRSAFLSDGDRNSIQERLKTLPNGEKMIPFIMTTLTSTFCRRCCIIKEHIDKGLIRCGIPKPRNDTAIDLRKLPLSGKLSIKQCMFSSIFHIIIFFFVVP</sequence>
<proteinExistence type="predicted"/>
<reference evidence="2" key="1">
    <citation type="submission" date="2016-11" db="UniProtKB">
        <authorList>
            <consortium name="WormBaseParasite"/>
        </authorList>
    </citation>
    <scope>IDENTIFICATION</scope>
    <source>
        <strain evidence="2">pt0022</strain>
    </source>
</reference>
<dbReference type="STRING" id="6293.A0A1I8EH35"/>
<organism evidence="2">
    <name type="scientific">Wuchereria bancrofti</name>
    <dbReference type="NCBI Taxonomy" id="6293"/>
    <lineage>
        <taxon>Eukaryota</taxon>
        <taxon>Metazoa</taxon>
        <taxon>Ecdysozoa</taxon>
        <taxon>Nematoda</taxon>
        <taxon>Chromadorea</taxon>
        <taxon>Rhabditida</taxon>
        <taxon>Spirurina</taxon>
        <taxon>Spiruromorpha</taxon>
        <taxon>Filarioidea</taxon>
        <taxon>Onchocercidae</taxon>
        <taxon>Wuchereria</taxon>
    </lineage>
</organism>
<protein>
    <submittedName>
        <fullName evidence="2">BACK domain-containing protein</fullName>
    </submittedName>
</protein>
<name>A0A1I8EH35_WUCBA</name>
<accession>A0A1I8EH35</accession>
<evidence type="ECO:0000313" key="2">
    <source>
        <dbReference type="WBParaSite" id="maker-PairedContig_2006-snap-gene-0.11-mRNA-1"/>
    </source>
</evidence>
<dbReference type="Pfam" id="PF07707">
    <property type="entry name" value="BACK"/>
    <property type="match status" value="1"/>
</dbReference>